<dbReference type="InterPro" id="IPR012677">
    <property type="entry name" value="Nucleotide-bd_a/b_plait_sf"/>
</dbReference>
<keyword evidence="1" id="KW-0694">RNA-binding</keyword>
<dbReference type="Pfam" id="PF01479">
    <property type="entry name" value="S4"/>
    <property type="match status" value="1"/>
</dbReference>
<sequence length="354" mass="38314">MPLESTATNKPTRLSSKRRRHAGRAPPAGQRQRGERAGDGHQPHRLLERMAAAVSLASPLRRVLHVPYARRAIPTSYHFFPRGLCYAAFSFATAAVGDSAVKGSVDRNAAEEVRSILDMAQRASQRRDVFHTNFLTPPVVKECMLAIEKLADIKAVAQGGYPQAERCRVSVGHLDCMTSNPDVVAALSISGNFRLEPCSHGDFLGAILGTGITRDKVGDILLQGERGAQVLVDPELVDYLTSTFEKVGKVGVSCAQIPLLALEYEPPRTKSFKTVESSLRVDALASAGFKISRTKLASLISAGDVRVNWSPVLKNGITLKAGDIVSVSGMGRLKIGEIVTTRKGKYAVELIRYL</sequence>
<dbReference type="NCBIfam" id="TIGR03069">
    <property type="entry name" value="PS_II_S4"/>
    <property type="match status" value="1"/>
</dbReference>
<protein>
    <recommendedName>
        <fullName evidence="3">RNA-binding S4 domain-containing protein</fullName>
    </recommendedName>
</protein>
<evidence type="ECO:0000313" key="4">
    <source>
        <dbReference type="EMBL" id="KAF0920131.1"/>
    </source>
</evidence>
<feature type="domain" description="RNA-binding S4" evidence="3">
    <location>
        <begin position="279"/>
        <end position="336"/>
    </location>
</feature>
<name>A0A6G1E640_9ORYZ</name>
<feature type="compositionally biased region" description="Polar residues" evidence="2">
    <location>
        <begin position="1"/>
        <end position="14"/>
    </location>
</feature>
<evidence type="ECO:0000313" key="5">
    <source>
        <dbReference type="Proteomes" id="UP000479710"/>
    </source>
</evidence>
<dbReference type="InterPro" id="IPR036986">
    <property type="entry name" value="S4_RNA-bd_sf"/>
</dbReference>
<dbReference type="InterPro" id="IPR040591">
    <property type="entry name" value="RqcP2_RBD"/>
</dbReference>
<dbReference type="InterPro" id="IPR002942">
    <property type="entry name" value="S4_RNA-bd"/>
</dbReference>
<comment type="caution">
    <text evidence="4">The sequence shown here is derived from an EMBL/GenBank/DDBJ whole genome shotgun (WGS) entry which is preliminary data.</text>
</comment>
<dbReference type="PROSITE" id="PS50889">
    <property type="entry name" value="S4"/>
    <property type="match status" value="1"/>
</dbReference>
<feature type="compositionally biased region" description="Basic and acidic residues" evidence="2">
    <location>
        <begin position="32"/>
        <end position="42"/>
    </location>
</feature>
<dbReference type="CDD" id="cd00165">
    <property type="entry name" value="S4"/>
    <property type="match status" value="1"/>
</dbReference>
<reference evidence="4 5" key="1">
    <citation type="submission" date="2019-11" db="EMBL/GenBank/DDBJ databases">
        <title>Whole genome sequence of Oryza granulata.</title>
        <authorList>
            <person name="Li W."/>
        </authorList>
    </citation>
    <scope>NUCLEOTIDE SEQUENCE [LARGE SCALE GENOMIC DNA]</scope>
    <source>
        <strain evidence="5">cv. Menghai</strain>
        <tissue evidence="4">Leaf</tissue>
    </source>
</reference>
<dbReference type="PANTHER" id="PTHR13633">
    <property type="entry name" value="MITOCHONDRIAL TRANSCRIPTION RESCUE FACTOR 1"/>
    <property type="match status" value="1"/>
</dbReference>
<gene>
    <name evidence="4" type="ORF">E2562_033435</name>
</gene>
<evidence type="ECO:0000259" key="3">
    <source>
        <dbReference type="SMART" id="SM00363"/>
    </source>
</evidence>
<dbReference type="InterPro" id="IPR017506">
    <property type="entry name" value="PSII_S4"/>
</dbReference>
<dbReference type="Pfam" id="PF17774">
    <property type="entry name" value="YlmH_RBD"/>
    <property type="match status" value="1"/>
</dbReference>
<accession>A0A6G1E640</accession>
<dbReference type="Gene3D" id="3.30.1370.160">
    <property type="match status" value="1"/>
</dbReference>
<dbReference type="Proteomes" id="UP000479710">
    <property type="component" value="Unassembled WGS sequence"/>
</dbReference>
<dbReference type="SMART" id="SM00363">
    <property type="entry name" value="S4"/>
    <property type="match status" value="1"/>
</dbReference>
<dbReference type="GO" id="GO:0003723">
    <property type="term" value="F:RNA binding"/>
    <property type="evidence" value="ECO:0007669"/>
    <property type="project" value="UniProtKB-KW"/>
</dbReference>
<dbReference type="EMBL" id="SPHZ02000005">
    <property type="protein sequence ID" value="KAF0920132.1"/>
    <property type="molecule type" value="Genomic_DNA"/>
</dbReference>
<evidence type="ECO:0000256" key="1">
    <source>
        <dbReference type="PROSITE-ProRule" id="PRU00182"/>
    </source>
</evidence>
<keyword evidence="5" id="KW-1185">Reference proteome</keyword>
<feature type="region of interest" description="Disordered" evidence="2">
    <location>
        <begin position="1"/>
        <end position="42"/>
    </location>
</feature>
<dbReference type="Gene3D" id="3.30.70.330">
    <property type="match status" value="1"/>
</dbReference>
<dbReference type="PANTHER" id="PTHR13633:SF3">
    <property type="entry name" value="MITOCHONDRIAL TRANSCRIPTION RESCUE FACTOR 1"/>
    <property type="match status" value="1"/>
</dbReference>
<dbReference type="AlphaFoldDB" id="A0A6G1E640"/>
<dbReference type="EMBL" id="SPHZ02000005">
    <property type="protein sequence ID" value="KAF0920131.1"/>
    <property type="molecule type" value="Genomic_DNA"/>
</dbReference>
<dbReference type="Gene3D" id="3.10.290.10">
    <property type="entry name" value="RNA-binding S4 domain"/>
    <property type="match status" value="1"/>
</dbReference>
<proteinExistence type="predicted"/>
<organism evidence="4 5">
    <name type="scientific">Oryza meyeriana var. granulata</name>
    <dbReference type="NCBI Taxonomy" id="110450"/>
    <lineage>
        <taxon>Eukaryota</taxon>
        <taxon>Viridiplantae</taxon>
        <taxon>Streptophyta</taxon>
        <taxon>Embryophyta</taxon>
        <taxon>Tracheophyta</taxon>
        <taxon>Spermatophyta</taxon>
        <taxon>Magnoliopsida</taxon>
        <taxon>Liliopsida</taxon>
        <taxon>Poales</taxon>
        <taxon>Poaceae</taxon>
        <taxon>BOP clade</taxon>
        <taxon>Oryzoideae</taxon>
        <taxon>Oryzeae</taxon>
        <taxon>Oryzinae</taxon>
        <taxon>Oryza</taxon>
        <taxon>Oryza meyeriana</taxon>
    </lineage>
</organism>
<dbReference type="OrthoDB" id="4150at2759"/>
<evidence type="ECO:0000256" key="2">
    <source>
        <dbReference type="SAM" id="MobiDB-lite"/>
    </source>
</evidence>
<dbReference type="SUPFAM" id="SSF55174">
    <property type="entry name" value="Alpha-L RNA-binding motif"/>
    <property type="match status" value="1"/>
</dbReference>